<protein>
    <recommendedName>
        <fullName evidence="6">Major facilitator superfamily (MFS) profile domain-containing protein</fullName>
    </recommendedName>
</protein>
<gene>
    <name evidence="7" type="ORF">GGP41_007917</name>
</gene>
<keyword evidence="3 5" id="KW-1133">Transmembrane helix</keyword>
<feature type="transmembrane region" description="Helical" evidence="5">
    <location>
        <begin position="201"/>
        <end position="219"/>
    </location>
</feature>
<sequence length="541" mass="58682">MGAMLGILARHITVPVCSHLGQRISDTVRDITTVIFSFIMRSPIEFEKSHHYDQCRDSVESERSSSRHSVDEEAQQSFADDVPLAPCPPPAQPYSAFSLNRRRFILGVVTAAGFFGPLCGAVYLPSLRLFQKIFNASEAAINGTVSIYMVVFAIAPLFGAAASDVGGRKTVYMAGLGSFLIANSLLATLPAYIWLLYILRIFQAFGSCIVFSVGAGTVADITEPASRASALAWFLMGPQLGPILGPLIGGQFATESRWRWVFAFLSMTSFPVYLAIVFCMPETLRSLVGNGASVAKQPWISMPKFWTKPCTDTNVPKVPRPSFRKFMRLLKYPPHLIVCFNGAFQFAGLYGMYISFPTIWQEGYNWTTAEVGYAFLCPGIAMFLASIVVGRLSDYMRKKAIANSPDGKVAPERRIAIQIPGFLCAAAGKLMFGWFTLNHLHPALGLCGSALAAVGVSIVFVTSTSFQTECDPTQTASLVALGGFLRNVAAAICAAIMGGILDGMGWGWAFTGLGIMDLLCIPGIILILTRGAKFREELKRG</sequence>
<dbReference type="GO" id="GO:0005275">
    <property type="term" value="F:amine transmembrane transporter activity"/>
    <property type="evidence" value="ECO:0007669"/>
    <property type="project" value="TreeGrafter"/>
</dbReference>
<evidence type="ECO:0000256" key="2">
    <source>
        <dbReference type="ARBA" id="ARBA00022692"/>
    </source>
</evidence>
<dbReference type="EMBL" id="WNKQ01000003">
    <property type="protein sequence ID" value="KAF5852466.1"/>
    <property type="molecule type" value="Genomic_DNA"/>
</dbReference>
<feature type="transmembrane region" description="Helical" evidence="5">
    <location>
        <begin position="139"/>
        <end position="159"/>
    </location>
</feature>
<dbReference type="InterPro" id="IPR011701">
    <property type="entry name" value="MFS"/>
</dbReference>
<dbReference type="PANTHER" id="PTHR23502">
    <property type="entry name" value="MAJOR FACILITATOR SUPERFAMILY"/>
    <property type="match status" value="1"/>
</dbReference>
<evidence type="ECO:0000256" key="1">
    <source>
        <dbReference type="ARBA" id="ARBA00004141"/>
    </source>
</evidence>
<reference evidence="7" key="1">
    <citation type="submission" date="2019-11" db="EMBL/GenBank/DDBJ databases">
        <title>Bipolaris sorokiniana Genome sequencing.</title>
        <authorList>
            <person name="Wang H."/>
        </authorList>
    </citation>
    <scope>NUCLEOTIDE SEQUENCE</scope>
</reference>
<feature type="transmembrane region" description="Helical" evidence="5">
    <location>
        <begin position="443"/>
        <end position="466"/>
    </location>
</feature>
<accession>A0A8H6DXW0</accession>
<evidence type="ECO:0000313" key="8">
    <source>
        <dbReference type="Proteomes" id="UP000624244"/>
    </source>
</evidence>
<feature type="transmembrane region" description="Helical" evidence="5">
    <location>
        <begin position="171"/>
        <end position="195"/>
    </location>
</feature>
<keyword evidence="2 5" id="KW-0812">Transmembrane</keyword>
<dbReference type="GO" id="GO:0005886">
    <property type="term" value="C:plasma membrane"/>
    <property type="evidence" value="ECO:0007669"/>
    <property type="project" value="TreeGrafter"/>
</dbReference>
<dbReference type="AlphaFoldDB" id="A0A8H6DXW0"/>
<feature type="transmembrane region" description="Helical" evidence="5">
    <location>
        <begin position="506"/>
        <end position="529"/>
    </location>
</feature>
<dbReference type="InterPro" id="IPR020846">
    <property type="entry name" value="MFS_dom"/>
</dbReference>
<dbReference type="InterPro" id="IPR036259">
    <property type="entry name" value="MFS_trans_sf"/>
</dbReference>
<evidence type="ECO:0000256" key="4">
    <source>
        <dbReference type="ARBA" id="ARBA00023136"/>
    </source>
</evidence>
<name>A0A8H6DXW0_COCSA</name>
<dbReference type="Proteomes" id="UP000624244">
    <property type="component" value="Unassembled WGS sequence"/>
</dbReference>
<feature type="transmembrane region" description="Helical" evidence="5">
    <location>
        <begin position="231"/>
        <end position="254"/>
    </location>
</feature>
<dbReference type="PROSITE" id="PS50850">
    <property type="entry name" value="MFS"/>
    <property type="match status" value="1"/>
</dbReference>
<feature type="transmembrane region" description="Helical" evidence="5">
    <location>
        <begin position="104"/>
        <end position="124"/>
    </location>
</feature>
<feature type="transmembrane region" description="Helical" evidence="5">
    <location>
        <begin position="478"/>
        <end position="500"/>
    </location>
</feature>
<feature type="transmembrane region" description="Helical" evidence="5">
    <location>
        <begin position="415"/>
        <end position="437"/>
    </location>
</feature>
<comment type="caution">
    <text evidence="7">The sequence shown here is derived from an EMBL/GenBank/DDBJ whole genome shotgun (WGS) entry which is preliminary data.</text>
</comment>
<evidence type="ECO:0000256" key="3">
    <source>
        <dbReference type="ARBA" id="ARBA00022989"/>
    </source>
</evidence>
<keyword evidence="4 5" id="KW-0472">Membrane</keyword>
<evidence type="ECO:0000313" key="7">
    <source>
        <dbReference type="EMBL" id="KAF5852466.1"/>
    </source>
</evidence>
<comment type="subcellular location">
    <subcellularLocation>
        <location evidence="1">Membrane</location>
        <topology evidence="1">Multi-pass membrane protein</topology>
    </subcellularLocation>
</comment>
<feature type="transmembrane region" description="Helical" evidence="5">
    <location>
        <begin position="332"/>
        <end position="353"/>
    </location>
</feature>
<organism evidence="7 8">
    <name type="scientific">Cochliobolus sativus</name>
    <name type="common">Common root rot and spot blotch fungus</name>
    <name type="synonym">Bipolaris sorokiniana</name>
    <dbReference type="NCBI Taxonomy" id="45130"/>
    <lineage>
        <taxon>Eukaryota</taxon>
        <taxon>Fungi</taxon>
        <taxon>Dikarya</taxon>
        <taxon>Ascomycota</taxon>
        <taxon>Pezizomycotina</taxon>
        <taxon>Dothideomycetes</taxon>
        <taxon>Pleosporomycetidae</taxon>
        <taxon>Pleosporales</taxon>
        <taxon>Pleosporineae</taxon>
        <taxon>Pleosporaceae</taxon>
        <taxon>Bipolaris</taxon>
    </lineage>
</organism>
<evidence type="ECO:0000259" key="6">
    <source>
        <dbReference type="PROSITE" id="PS50850"/>
    </source>
</evidence>
<feature type="transmembrane region" description="Helical" evidence="5">
    <location>
        <begin position="260"/>
        <end position="280"/>
    </location>
</feature>
<proteinExistence type="predicted"/>
<dbReference type="Pfam" id="PF07690">
    <property type="entry name" value="MFS_1"/>
    <property type="match status" value="1"/>
</dbReference>
<dbReference type="Gene3D" id="1.20.1250.20">
    <property type="entry name" value="MFS general substrate transporter like domains"/>
    <property type="match status" value="1"/>
</dbReference>
<feature type="transmembrane region" description="Helical" evidence="5">
    <location>
        <begin position="373"/>
        <end position="394"/>
    </location>
</feature>
<evidence type="ECO:0000256" key="5">
    <source>
        <dbReference type="SAM" id="Phobius"/>
    </source>
</evidence>
<dbReference type="SUPFAM" id="SSF103473">
    <property type="entry name" value="MFS general substrate transporter"/>
    <property type="match status" value="1"/>
</dbReference>
<dbReference type="PANTHER" id="PTHR23502:SF21">
    <property type="entry name" value="DITYROSINE TRANSPORTER 1"/>
    <property type="match status" value="1"/>
</dbReference>
<feature type="domain" description="Major facilitator superfamily (MFS) profile" evidence="6">
    <location>
        <begin position="105"/>
        <end position="535"/>
    </location>
</feature>